<organism evidence="2 3">
    <name type="scientific">Labeo rohita</name>
    <name type="common">Indian major carp</name>
    <name type="synonym">Cyprinus rohita</name>
    <dbReference type="NCBI Taxonomy" id="84645"/>
    <lineage>
        <taxon>Eukaryota</taxon>
        <taxon>Metazoa</taxon>
        <taxon>Chordata</taxon>
        <taxon>Craniata</taxon>
        <taxon>Vertebrata</taxon>
        <taxon>Euteleostomi</taxon>
        <taxon>Actinopterygii</taxon>
        <taxon>Neopterygii</taxon>
        <taxon>Teleostei</taxon>
        <taxon>Ostariophysi</taxon>
        <taxon>Cypriniformes</taxon>
        <taxon>Cyprinidae</taxon>
        <taxon>Labeoninae</taxon>
        <taxon>Labeonini</taxon>
        <taxon>Labeo</taxon>
    </lineage>
</organism>
<evidence type="ECO:0000313" key="2">
    <source>
        <dbReference type="EMBL" id="RXN22179.1"/>
    </source>
</evidence>
<protein>
    <submittedName>
        <fullName evidence="2">Uncharacterized protein</fullName>
    </submittedName>
</protein>
<name>A0A498MLC9_LABRO</name>
<proteinExistence type="predicted"/>
<dbReference type="Proteomes" id="UP000290572">
    <property type="component" value="Unassembled WGS sequence"/>
</dbReference>
<reference evidence="2 3" key="1">
    <citation type="submission" date="2018-03" db="EMBL/GenBank/DDBJ databases">
        <title>Draft genome sequence of Rohu Carp (Labeo rohita).</title>
        <authorList>
            <person name="Das P."/>
            <person name="Kushwaha B."/>
            <person name="Joshi C.G."/>
            <person name="Kumar D."/>
            <person name="Nagpure N.S."/>
            <person name="Sahoo L."/>
            <person name="Das S.P."/>
            <person name="Bit A."/>
            <person name="Patnaik S."/>
            <person name="Meher P.K."/>
            <person name="Jayasankar P."/>
            <person name="Koringa P.G."/>
            <person name="Patel N.V."/>
            <person name="Hinsu A.T."/>
            <person name="Kumar R."/>
            <person name="Pandey M."/>
            <person name="Agarwal S."/>
            <person name="Srivastava S."/>
            <person name="Singh M."/>
            <person name="Iquebal M.A."/>
            <person name="Jaiswal S."/>
            <person name="Angadi U.B."/>
            <person name="Kumar N."/>
            <person name="Raza M."/>
            <person name="Shah T.M."/>
            <person name="Rai A."/>
            <person name="Jena J.K."/>
        </authorList>
    </citation>
    <scope>NUCLEOTIDE SEQUENCE [LARGE SCALE GENOMIC DNA]</scope>
    <source>
        <strain evidence="2">DASCIFA01</strain>
        <tissue evidence="2">Testis</tissue>
    </source>
</reference>
<evidence type="ECO:0000256" key="1">
    <source>
        <dbReference type="SAM" id="MobiDB-lite"/>
    </source>
</evidence>
<feature type="region of interest" description="Disordered" evidence="1">
    <location>
        <begin position="62"/>
        <end position="89"/>
    </location>
</feature>
<evidence type="ECO:0000313" key="3">
    <source>
        <dbReference type="Proteomes" id="UP000290572"/>
    </source>
</evidence>
<comment type="caution">
    <text evidence="2">The sequence shown here is derived from an EMBL/GenBank/DDBJ whole genome shotgun (WGS) entry which is preliminary data.</text>
</comment>
<dbReference type="EMBL" id="QBIY01012603">
    <property type="protein sequence ID" value="RXN22179.1"/>
    <property type="molecule type" value="Genomic_DNA"/>
</dbReference>
<gene>
    <name evidence="2" type="ORF">ROHU_023686</name>
</gene>
<sequence length="89" mass="9862">MRPIPHYFAQLPTEYGVLYPFNKLIPQCCLHIRADGHRSAPPSSSSAHSPSASILIPISGETETVVEHTKTKPVIHSTRKNEQSMGKKK</sequence>
<keyword evidence="3" id="KW-1185">Reference proteome</keyword>
<dbReference type="AlphaFoldDB" id="A0A498MLC9"/>
<accession>A0A498MLC9</accession>